<feature type="compositionally biased region" description="Low complexity" evidence="1">
    <location>
        <begin position="177"/>
        <end position="191"/>
    </location>
</feature>
<feature type="compositionally biased region" description="Basic and acidic residues" evidence="1">
    <location>
        <begin position="369"/>
        <end position="401"/>
    </location>
</feature>
<proteinExistence type="predicted"/>
<dbReference type="Proteomes" id="UP000507470">
    <property type="component" value="Unassembled WGS sequence"/>
</dbReference>
<protein>
    <submittedName>
        <fullName evidence="2">Uncharacterized protein</fullName>
    </submittedName>
</protein>
<name>A0A6J8E7E8_MYTCO</name>
<accession>A0A6J8E7E8</accession>
<reference evidence="2 3" key="1">
    <citation type="submission" date="2020-06" db="EMBL/GenBank/DDBJ databases">
        <authorList>
            <person name="Li R."/>
            <person name="Bekaert M."/>
        </authorList>
    </citation>
    <scope>NUCLEOTIDE SEQUENCE [LARGE SCALE GENOMIC DNA]</scope>
    <source>
        <strain evidence="3">wild</strain>
    </source>
</reference>
<feature type="compositionally biased region" description="Polar residues" evidence="1">
    <location>
        <begin position="192"/>
        <end position="214"/>
    </location>
</feature>
<feature type="compositionally biased region" description="Basic and acidic residues" evidence="1">
    <location>
        <begin position="20"/>
        <end position="47"/>
    </location>
</feature>
<sequence>MDIAIDFIEPHGINAVRNDLQTEKVKNNADDLKLRKENKINRKEQKKKDRKEKKREKTKRKNKDKQLRKNGKLDNTEIDVSLTTIKHSPDGNMSFLQSQNLGNNTISERPIANLPSKEFSDNVKNVKINKNDGLHIISHEYVKNLIKKAFEAREKSPEAKLSKPIPLSIVTSTEPNMLRSTSMPTTTTDSMNGTDNLKTNVPNEPQVSPTISEFTTRESNHTTAESTTSKETVTKSFSTLLPTSGKQTSKPIHISTTERTQQIIPGAGNEKKTEISSATKTPEVTTAKLSDDVAITIPNLTTIKSTEVEKHPEIITTNVTKKSTTTEKTTEMKTQPEIKTTNVETTTTLLFPVSQLESVTNNSSSIFTDKNKDTKVPDENTEIDKTESSDTKMDNLPKEAHSGSGSVIIQENKNSNSTKADDIDIIIFPSSRADKRRRKQERRRFCSNIGK</sequence>
<feature type="compositionally biased region" description="Basic and acidic residues" evidence="1">
    <location>
        <begin position="64"/>
        <end position="75"/>
    </location>
</feature>
<dbReference type="AlphaFoldDB" id="A0A6J8E7E8"/>
<feature type="region of interest" description="Disordered" evidence="1">
    <location>
        <begin position="177"/>
        <end position="234"/>
    </location>
</feature>
<dbReference type="EMBL" id="CACVKT020008447">
    <property type="protein sequence ID" value="CAC5415522.1"/>
    <property type="molecule type" value="Genomic_DNA"/>
</dbReference>
<gene>
    <name evidence="2" type="ORF">MCOR_48216</name>
</gene>
<keyword evidence="3" id="KW-1185">Reference proteome</keyword>
<feature type="compositionally biased region" description="Polar residues" evidence="1">
    <location>
        <begin position="403"/>
        <end position="418"/>
    </location>
</feature>
<evidence type="ECO:0000256" key="1">
    <source>
        <dbReference type="SAM" id="MobiDB-lite"/>
    </source>
</evidence>
<feature type="compositionally biased region" description="Low complexity" evidence="1">
    <location>
        <begin position="222"/>
        <end position="234"/>
    </location>
</feature>
<dbReference type="OrthoDB" id="10462138at2759"/>
<evidence type="ECO:0000313" key="2">
    <source>
        <dbReference type="EMBL" id="CAC5415522.1"/>
    </source>
</evidence>
<feature type="region of interest" description="Disordered" evidence="1">
    <location>
        <begin position="364"/>
        <end position="451"/>
    </location>
</feature>
<feature type="compositionally biased region" description="Basic residues" evidence="1">
    <location>
        <begin position="48"/>
        <end position="63"/>
    </location>
</feature>
<feature type="region of interest" description="Disordered" evidence="1">
    <location>
        <begin position="16"/>
        <end position="75"/>
    </location>
</feature>
<organism evidence="2 3">
    <name type="scientific">Mytilus coruscus</name>
    <name type="common">Sea mussel</name>
    <dbReference type="NCBI Taxonomy" id="42192"/>
    <lineage>
        <taxon>Eukaryota</taxon>
        <taxon>Metazoa</taxon>
        <taxon>Spiralia</taxon>
        <taxon>Lophotrochozoa</taxon>
        <taxon>Mollusca</taxon>
        <taxon>Bivalvia</taxon>
        <taxon>Autobranchia</taxon>
        <taxon>Pteriomorphia</taxon>
        <taxon>Mytilida</taxon>
        <taxon>Mytiloidea</taxon>
        <taxon>Mytilidae</taxon>
        <taxon>Mytilinae</taxon>
        <taxon>Mytilus</taxon>
    </lineage>
</organism>
<evidence type="ECO:0000313" key="3">
    <source>
        <dbReference type="Proteomes" id="UP000507470"/>
    </source>
</evidence>